<dbReference type="InterPro" id="IPR018946">
    <property type="entry name" value="PhoD-like_MPP"/>
</dbReference>
<dbReference type="CDD" id="cd07389">
    <property type="entry name" value="MPP_PhoD"/>
    <property type="match status" value="1"/>
</dbReference>
<dbReference type="PANTHER" id="PTHR46689:SF1">
    <property type="entry name" value="PHOD-LIKE PHOSPHATASE DOMAIN-CONTAINING PROTEIN"/>
    <property type="match status" value="1"/>
</dbReference>
<feature type="region of interest" description="Disordered" evidence="1">
    <location>
        <begin position="376"/>
        <end position="496"/>
    </location>
</feature>
<feature type="domain" description="PhoD-like phosphatase" evidence="2">
    <location>
        <begin position="222"/>
        <end position="380"/>
    </location>
</feature>
<sequence length="798" mass="89505">MIGGGDQIYNDAVMKQSPLFGDWLDIKNPHHKHEAEFTSELLEDLETFYLERYSMWFSQGLFGMANAQIPMVNIWDDHDIIDGFGSYPDHFMSTPVFCGLGAVAYKYYMLFQHQSVPSETSADEPSWLLGAAPGPYIAELSRSVYLSLGKNVAFLGLDCRTERTREEVLTEPSYDIVFDRCRREIVEGETKHLIVLLGVPIAYPRLVWLENLLTSRALDPIKALGRAGMLGGFLNKFDGGVEILDDLDDHWTAKNHKQERNWFVQELQELAADKSVRVTILGGDVHLAAVGQFYSNPSLKIPKDRDHRYMPNIISSAIVNTPPPEVMSDILNKRNKTHHLDSETHENMIPMFSHDVDGKARNNKRLLPRRNWCSIREYHPGSTPPPTPPESVPATPSDESPPAAPGRIQRTLSLTRDDIRPGKLLRRLSGRERQASYLDAREDGTPSPPQSPSDEGYFSRHPSINRSTTAPVAASDSRRNSSAPLPRPGNFLRRPTNMSERAAIKGDPEDTSGHVNLEHGLDIVLNCEVDQKNPAGVTTPYRLLVPALRYDGEGDENTVSYRAPKLLQRLGSLRGRKVVTDSRAQAEGDSENGSFTGSDLSEEEPQQRQARPRRWSFGLERRRKYRDQTPPQERTPQISRPLPQQDPINEAQRLGGFSERPQKREAPPLATQPSGDQSRISKPRDGVQDGRGPAQARRNQPVETPEDYDSAEEPYSKPRLDSIDYHANLETGQADGASGYNGKRTSKIDRMLGVEKEGALRRGTLAQPSDDEDDMNGAYSEPPKKGWRNSLRRFSGQI</sequence>
<feature type="region of interest" description="Disordered" evidence="1">
    <location>
        <begin position="578"/>
        <end position="798"/>
    </location>
</feature>
<evidence type="ECO:0000313" key="4">
    <source>
        <dbReference type="Proteomes" id="UP001161017"/>
    </source>
</evidence>
<evidence type="ECO:0000313" key="3">
    <source>
        <dbReference type="EMBL" id="MDI1488364.1"/>
    </source>
</evidence>
<feature type="compositionally biased region" description="Basic and acidic residues" evidence="1">
    <location>
        <begin position="746"/>
        <end position="760"/>
    </location>
</feature>
<dbReference type="Gene3D" id="3.60.21.70">
    <property type="entry name" value="PhoD-like phosphatase"/>
    <property type="match status" value="1"/>
</dbReference>
<feature type="compositionally biased region" description="Pro residues" evidence="1">
    <location>
        <begin position="382"/>
        <end position="391"/>
    </location>
</feature>
<dbReference type="EMBL" id="JAPUFD010000007">
    <property type="protein sequence ID" value="MDI1488364.1"/>
    <property type="molecule type" value="Genomic_DNA"/>
</dbReference>
<feature type="compositionally biased region" description="Basic and acidic residues" evidence="1">
    <location>
        <begin position="429"/>
        <end position="444"/>
    </location>
</feature>
<accession>A0AA43QMK5</accession>
<dbReference type="SUPFAM" id="SSF56300">
    <property type="entry name" value="Metallo-dependent phosphatases"/>
    <property type="match status" value="1"/>
</dbReference>
<dbReference type="InterPro" id="IPR043904">
    <property type="entry name" value="PhoD_2-like"/>
</dbReference>
<dbReference type="Pfam" id="PF19050">
    <property type="entry name" value="PhoD_2"/>
    <property type="match status" value="2"/>
</dbReference>
<evidence type="ECO:0000256" key="1">
    <source>
        <dbReference type="SAM" id="MobiDB-lite"/>
    </source>
</evidence>
<gene>
    <name evidence="3" type="ORF">OHK93_007639</name>
</gene>
<feature type="compositionally biased region" description="Polar residues" evidence="1">
    <location>
        <begin position="629"/>
        <end position="638"/>
    </location>
</feature>
<dbReference type="GO" id="GO:0016020">
    <property type="term" value="C:membrane"/>
    <property type="evidence" value="ECO:0007669"/>
    <property type="project" value="TreeGrafter"/>
</dbReference>
<name>A0AA43QMK5_9LECA</name>
<proteinExistence type="predicted"/>
<evidence type="ECO:0000259" key="2">
    <source>
        <dbReference type="Pfam" id="PF19050"/>
    </source>
</evidence>
<feature type="compositionally biased region" description="Basic and acidic residues" evidence="1">
    <location>
        <begin position="714"/>
        <end position="724"/>
    </location>
</feature>
<dbReference type="InterPro" id="IPR029052">
    <property type="entry name" value="Metallo-depent_PP-like"/>
</dbReference>
<dbReference type="InterPro" id="IPR038607">
    <property type="entry name" value="PhoD-like_sf"/>
</dbReference>
<dbReference type="Proteomes" id="UP001161017">
    <property type="component" value="Unassembled WGS sequence"/>
</dbReference>
<feature type="domain" description="PhoD-like phosphatase" evidence="2">
    <location>
        <begin position="2"/>
        <end position="214"/>
    </location>
</feature>
<protein>
    <recommendedName>
        <fullName evidence="2">PhoD-like phosphatase domain-containing protein</fullName>
    </recommendedName>
</protein>
<reference evidence="3" key="1">
    <citation type="journal article" date="2023" name="Genome Biol. Evol.">
        <title>First Whole Genome Sequence and Flow Cytometry Genome Size Data for the Lichen-Forming Fungus Ramalina farinacea (Ascomycota).</title>
        <authorList>
            <person name="Llewellyn T."/>
            <person name="Mian S."/>
            <person name="Hill R."/>
            <person name="Leitch I.J."/>
            <person name="Gaya E."/>
        </authorList>
    </citation>
    <scope>NUCLEOTIDE SEQUENCE</scope>
    <source>
        <strain evidence="3">LIQ254RAFAR</strain>
    </source>
</reference>
<keyword evidence="4" id="KW-1185">Reference proteome</keyword>
<feature type="compositionally biased region" description="Polar residues" evidence="1">
    <location>
        <begin position="671"/>
        <end position="680"/>
    </location>
</feature>
<dbReference type="AlphaFoldDB" id="A0AA43QMK5"/>
<comment type="caution">
    <text evidence="3">The sequence shown here is derived from an EMBL/GenBank/DDBJ whole genome shotgun (WGS) entry which is preliminary data.</text>
</comment>
<dbReference type="PANTHER" id="PTHR46689">
    <property type="entry name" value="MEMBRANE PROTEIN, PUTATIVE-RELATED"/>
    <property type="match status" value="1"/>
</dbReference>
<organism evidence="3 4">
    <name type="scientific">Ramalina farinacea</name>
    <dbReference type="NCBI Taxonomy" id="258253"/>
    <lineage>
        <taxon>Eukaryota</taxon>
        <taxon>Fungi</taxon>
        <taxon>Dikarya</taxon>
        <taxon>Ascomycota</taxon>
        <taxon>Pezizomycotina</taxon>
        <taxon>Lecanoromycetes</taxon>
        <taxon>OSLEUM clade</taxon>
        <taxon>Lecanoromycetidae</taxon>
        <taxon>Lecanorales</taxon>
        <taxon>Lecanorineae</taxon>
        <taxon>Ramalinaceae</taxon>
        <taxon>Ramalina</taxon>
    </lineage>
</organism>